<evidence type="ECO:0000313" key="3">
    <source>
        <dbReference type="Proteomes" id="UP000467240"/>
    </source>
</evidence>
<organism evidence="2 3">
    <name type="scientific">Pseudoclavibacter chungangensis</name>
    <dbReference type="NCBI Taxonomy" id="587635"/>
    <lineage>
        <taxon>Bacteria</taxon>
        <taxon>Bacillati</taxon>
        <taxon>Actinomycetota</taxon>
        <taxon>Actinomycetes</taxon>
        <taxon>Micrococcales</taxon>
        <taxon>Microbacteriaceae</taxon>
        <taxon>Pseudoclavibacter</taxon>
    </lineage>
</organism>
<evidence type="ECO:0000313" key="2">
    <source>
        <dbReference type="EMBL" id="KAB1651676.1"/>
    </source>
</evidence>
<name>A0A7J5BLU5_9MICO</name>
<dbReference type="Proteomes" id="UP000467240">
    <property type="component" value="Unassembled WGS sequence"/>
</dbReference>
<comment type="caution">
    <text evidence="2">The sequence shown here is derived from an EMBL/GenBank/DDBJ whole genome shotgun (WGS) entry which is preliminary data.</text>
</comment>
<proteinExistence type="predicted"/>
<dbReference type="AlphaFoldDB" id="A0A7J5BLU5"/>
<evidence type="ECO:0000256" key="1">
    <source>
        <dbReference type="SAM" id="MobiDB-lite"/>
    </source>
</evidence>
<gene>
    <name evidence="2" type="ORF">F8O01_17705</name>
</gene>
<feature type="region of interest" description="Disordered" evidence="1">
    <location>
        <begin position="1"/>
        <end position="20"/>
    </location>
</feature>
<keyword evidence="3" id="KW-1185">Reference proteome</keyword>
<protein>
    <submittedName>
        <fullName evidence="2">Uncharacterized protein</fullName>
    </submittedName>
</protein>
<accession>A0A7J5BLU5</accession>
<dbReference type="EMBL" id="WBJZ01000049">
    <property type="protein sequence ID" value="KAB1651676.1"/>
    <property type="molecule type" value="Genomic_DNA"/>
</dbReference>
<sequence>MPGLPSSELGLDTPAPGIPASVPHLPLGSRCITCPNGIDRPHADRCSHTAEALQPIRHCSIIEKASSTPAGPGPAGCDVFALAASAGRGFRSEQHRSFRDRGDHRIRPVVTLPWSGDC</sequence>
<dbReference type="OrthoDB" id="5195865at2"/>
<reference evidence="2 3" key="1">
    <citation type="submission" date="2019-09" db="EMBL/GenBank/DDBJ databases">
        <title>Phylogeny of genus Pseudoclavibacter and closely related genus.</title>
        <authorList>
            <person name="Li Y."/>
        </authorList>
    </citation>
    <scope>NUCLEOTIDE SEQUENCE [LARGE SCALE GENOMIC DNA]</scope>
    <source>
        <strain evidence="2 3">DSM 23821</strain>
    </source>
</reference>